<evidence type="ECO:0000256" key="1">
    <source>
        <dbReference type="SAM" id="MobiDB-lite"/>
    </source>
</evidence>
<keyword evidence="4" id="KW-1185">Reference proteome</keyword>
<gene>
    <name evidence="3" type="ORF">D9615_009742</name>
</gene>
<dbReference type="EMBL" id="JAACJP010000052">
    <property type="protein sequence ID" value="KAF5370478.1"/>
    <property type="molecule type" value="Genomic_DNA"/>
</dbReference>
<dbReference type="Proteomes" id="UP000565441">
    <property type="component" value="Unassembled WGS sequence"/>
</dbReference>
<evidence type="ECO:0000259" key="2">
    <source>
        <dbReference type="Pfam" id="PF20231"/>
    </source>
</evidence>
<reference evidence="3 4" key="1">
    <citation type="journal article" date="2020" name="ISME J.">
        <title>Uncovering the hidden diversity of litter-decomposition mechanisms in mushroom-forming fungi.</title>
        <authorList>
            <person name="Floudas D."/>
            <person name="Bentzer J."/>
            <person name="Ahren D."/>
            <person name="Johansson T."/>
            <person name="Persson P."/>
            <person name="Tunlid A."/>
        </authorList>
    </citation>
    <scope>NUCLEOTIDE SEQUENCE [LARGE SCALE GENOMIC DNA]</scope>
    <source>
        <strain evidence="3 4">CBS 661.87</strain>
    </source>
</reference>
<protein>
    <recommendedName>
        <fullName evidence="2">DUF6589 domain-containing protein</fullName>
    </recommendedName>
</protein>
<sequence length="918" mass="103836">MPVAQPYSAPSTNPRTLDSTSSAHIDEILCLIKRHGWTIGDFLQLLFDNHPGTLSQTRIQMVAAFLNGTTSVRAHHIVEMMHSHRFSAPVTARNSPNRSAEAAQATRRAKELRARYCLDQWAIEKVENQLDKEADSVSSEEFHVANDEASWDFILNFSMQNVLVTFEKKGPTILRLLISTAIPRSIRQSLSSISYAEHLGTTPPSGKGQNRRNPLIIVLVAYLMLMNARNLQFTAFQKIVGVWLFAHTSPHGVYSILNRIGLSTAYSTVLELLKALSTSALTIIREEAQHRAFLLIYDNINRMARAWTPDLGQRDTILNGTAATFVLLEDCDVELAFDVDKLRKAQEEERRKGLNLEVLYKRIDWNKFNAIMALHCLDFLLEEVPELAHHRDFVKLRFRTTMAVHRMRRGRKTTIHPLATSDFNEGNTAENAKVLYDLLVNQLNMPKEEVEKLLVIVGGDQSTVEKLRTLKKFLASCPHGYTQYGWVLPLIQLWHMGWADLERIINTHWGSTQTDDLSSFCSTNVLLGRKVKDIKRPDYYPAQHLVYDVLRADILDCWKTHLKTSNLSEYFREDANKDMPIEVLLEISGQIQHRYMTTEGYSRALAGGDLAESFFNIGDPWNTASVGPGHSGIERKEDKFEGDQVLANTILRMRDSVLHYEFQCAIADGDIGRALNVMSFWTFTFPGAGKSKYSNELLELACNFEFEYCEALQTAVKNNWLCNLSGIEGCWFPMDLLQEKNIKQLKKMSQHRDMTFGGKFFREVIAINIRHYLNAISAMNTSVKISAKGGVHRQRKRAAALKELTRNMEDQGLHKFCAGRHRGHAARDDFEVGYLKFSDGKKIQEFIERTLRDAGAIHSDDGNRANDGNGNEGEGRDGHDEGDEAARFVPSMMVDGRLVLGDVVGDSDTDSESDSDTE</sequence>
<name>A0A8H5LUZ8_9AGAR</name>
<dbReference type="OrthoDB" id="3266963at2759"/>
<dbReference type="Pfam" id="PF20231">
    <property type="entry name" value="DUF6589"/>
    <property type="match status" value="1"/>
</dbReference>
<dbReference type="AlphaFoldDB" id="A0A8H5LUZ8"/>
<evidence type="ECO:0000313" key="4">
    <source>
        <dbReference type="Proteomes" id="UP000565441"/>
    </source>
</evidence>
<feature type="region of interest" description="Disordered" evidence="1">
    <location>
        <begin position="857"/>
        <end position="888"/>
    </location>
</feature>
<feature type="domain" description="DUF6589" evidence="2">
    <location>
        <begin position="350"/>
        <end position="792"/>
    </location>
</feature>
<dbReference type="InterPro" id="IPR046496">
    <property type="entry name" value="DUF6589"/>
</dbReference>
<proteinExistence type="predicted"/>
<organism evidence="3 4">
    <name type="scientific">Tricholomella constricta</name>
    <dbReference type="NCBI Taxonomy" id="117010"/>
    <lineage>
        <taxon>Eukaryota</taxon>
        <taxon>Fungi</taxon>
        <taxon>Dikarya</taxon>
        <taxon>Basidiomycota</taxon>
        <taxon>Agaricomycotina</taxon>
        <taxon>Agaricomycetes</taxon>
        <taxon>Agaricomycetidae</taxon>
        <taxon>Agaricales</taxon>
        <taxon>Tricholomatineae</taxon>
        <taxon>Lyophyllaceae</taxon>
        <taxon>Tricholomella</taxon>
    </lineage>
</organism>
<accession>A0A8H5LUZ8</accession>
<evidence type="ECO:0000313" key="3">
    <source>
        <dbReference type="EMBL" id="KAF5370478.1"/>
    </source>
</evidence>
<comment type="caution">
    <text evidence="3">The sequence shown here is derived from an EMBL/GenBank/DDBJ whole genome shotgun (WGS) entry which is preliminary data.</text>
</comment>